<dbReference type="InterPro" id="IPR022398">
    <property type="entry name" value="Peptidase_S8_His-AS"/>
</dbReference>
<evidence type="ECO:0000256" key="1">
    <source>
        <dbReference type="ARBA" id="ARBA00004613"/>
    </source>
</evidence>
<dbReference type="SUPFAM" id="SSF52743">
    <property type="entry name" value="Subtilisin-like"/>
    <property type="match status" value="1"/>
</dbReference>
<evidence type="ECO:0000256" key="9">
    <source>
        <dbReference type="ARBA" id="ARBA00023145"/>
    </source>
</evidence>
<feature type="active site" description="Charge relay system" evidence="18">
    <location>
        <position position="193"/>
    </location>
</feature>
<dbReference type="InterPro" id="IPR036852">
    <property type="entry name" value="Peptidase_S8/S53_dom_sf"/>
</dbReference>
<dbReference type="Gene3D" id="2.60.120.260">
    <property type="entry name" value="Galactose-binding domain-like"/>
    <property type="match status" value="1"/>
</dbReference>
<evidence type="ECO:0000256" key="8">
    <source>
        <dbReference type="ARBA" id="ARBA00022825"/>
    </source>
</evidence>
<comment type="catalytic activity">
    <reaction evidence="12">
        <text>Release of protein hormones and neuropeptides from their precursors, generally by hydrolysis of -Lys-Arg-|- bonds.</text>
        <dbReference type="EC" id="3.4.21.94"/>
    </reaction>
</comment>
<keyword evidence="5" id="KW-0165">Cleavage on pair of basic residues</keyword>
<keyword evidence="8 18" id="KW-0720">Serine protease</keyword>
<comment type="similarity">
    <text evidence="2">Belongs to the peptidase S8 family. Furin subfamily.</text>
</comment>
<evidence type="ECO:0000256" key="14">
    <source>
        <dbReference type="ARBA" id="ARBA00039000"/>
    </source>
</evidence>
<reference evidence="21 22" key="1">
    <citation type="submission" date="2024-02" db="EMBL/GenBank/DDBJ databases">
        <authorList>
            <person name="Daric V."/>
            <person name="Darras S."/>
        </authorList>
    </citation>
    <scope>NUCLEOTIDE SEQUENCE [LARGE SCALE GENOMIC DNA]</scope>
</reference>
<evidence type="ECO:0000256" key="10">
    <source>
        <dbReference type="ARBA" id="ARBA00023157"/>
    </source>
</evidence>
<evidence type="ECO:0000256" key="13">
    <source>
        <dbReference type="ARBA" id="ARBA00037494"/>
    </source>
</evidence>
<comment type="function">
    <text evidence="13">Serine endopeptidase which is involved in the processing of hormone and other protein precursors at sites comprised of pairs of basic amino acid residues. Responsible for the release of glucagon from proglucagon in pancreatic A cells.</text>
</comment>
<evidence type="ECO:0000259" key="20">
    <source>
        <dbReference type="PROSITE" id="PS51829"/>
    </source>
</evidence>
<sequence length="662" mass="73206">MASHKYNDAKPLTKVFCLVFLSFLSWDFDTSAGVRPRNRLLVGASSPRVYTNDFIVTMEPDAQIQGANRAHADWLAKRHGFENRGKVFGDEDVFHFKHRSLKTGANSPSLEHILRLRLSSKVKRVRQLEGYGRLKRGLKAKKSAYQGLDPLYPFQWYINNTGQAGGTPGLDLNVQAAWNMGYTGKGVTVAIMDDGLDYLHPDLRDNYSPESSYDFSSNDPFPYPRYTLNWFNSHGTRCAGEVSAAADNGICGVGVAYNSRIAGIRMLDQPYMTDVIEAASLSYKPEINDIYSASWGPTDDGRTVDGPRELTLRAIVNGVNKGRNGLGSIYVWASGDGGANDDCNCDGYAASMWTISVNSAINDGQTALYDESCSSTLASTFSNGRGRRPGSGVATTDLYGGCTLRHSGTSAAAPEAAGVFALALEANKNLTWRDVQHLTVLTSTPNQLHDSFHQWRRNGVGLMFNHLFGFGVLNAEKMVKMAKTWSTVPPRYRCEAGVVVGNFPIPSDGALTLEIDTNACDGKFNHVRYLEHVQAFITLESSRRGDVTINLTSPLDTKSILLSRRPNDEDKTQGFRRWPFMTTHTWGEDPRGVWTLSIGFRGDFPQEGRLTRWALLLHGTQVAPYIDEIVDSRDSKLAISKKLEYAEGVLHDLQDAESQYNE</sequence>
<dbReference type="CDD" id="cd04059">
    <property type="entry name" value="Peptidases_S8_Protein_convertases_Kexins_Furin-like"/>
    <property type="match status" value="1"/>
</dbReference>
<dbReference type="PANTHER" id="PTHR42884">
    <property type="entry name" value="PROPROTEIN CONVERTASE SUBTILISIN/KEXIN-RELATED"/>
    <property type="match status" value="1"/>
</dbReference>
<dbReference type="Gene3D" id="3.40.50.200">
    <property type="entry name" value="Peptidase S8/S53 domain"/>
    <property type="match status" value="1"/>
</dbReference>
<dbReference type="InterPro" id="IPR015500">
    <property type="entry name" value="Peptidase_S8_subtilisin-rel"/>
</dbReference>
<dbReference type="PRINTS" id="PR00723">
    <property type="entry name" value="SUBTILISIN"/>
</dbReference>
<dbReference type="EMBL" id="CAWYQH010000141">
    <property type="protein sequence ID" value="CAK8694255.1"/>
    <property type="molecule type" value="Genomic_DNA"/>
</dbReference>
<dbReference type="Pfam" id="PF16470">
    <property type="entry name" value="S8_pro-domain"/>
    <property type="match status" value="1"/>
</dbReference>
<proteinExistence type="inferred from homology"/>
<dbReference type="InterPro" id="IPR038466">
    <property type="entry name" value="S8_pro-domain_sf"/>
</dbReference>
<organism evidence="21 22">
    <name type="scientific">Clavelina lepadiformis</name>
    <name type="common">Light-bulb sea squirt</name>
    <name type="synonym">Ascidia lepadiformis</name>
    <dbReference type="NCBI Taxonomy" id="159417"/>
    <lineage>
        <taxon>Eukaryota</taxon>
        <taxon>Metazoa</taxon>
        <taxon>Chordata</taxon>
        <taxon>Tunicata</taxon>
        <taxon>Ascidiacea</taxon>
        <taxon>Aplousobranchia</taxon>
        <taxon>Clavelinidae</taxon>
        <taxon>Clavelina</taxon>
    </lineage>
</organism>
<dbReference type="PROSITE" id="PS00138">
    <property type="entry name" value="SUBTILASE_SER"/>
    <property type="match status" value="1"/>
</dbReference>
<dbReference type="Pfam" id="PF01483">
    <property type="entry name" value="P_proprotein"/>
    <property type="match status" value="1"/>
</dbReference>
<keyword evidence="4 18" id="KW-0645">Protease</keyword>
<evidence type="ECO:0000256" key="12">
    <source>
        <dbReference type="ARBA" id="ARBA00036323"/>
    </source>
</evidence>
<dbReference type="InterPro" id="IPR023827">
    <property type="entry name" value="Peptidase_S8_Asp-AS"/>
</dbReference>
<evidence type="ECO:0000256" key="4">
    <source>
        <dbReference type="ARBA" id="ARBA00022670"/>
    </source>
</evidence>
<keyword evidence="10" id="KW-1015">Disulfide bond</keyword>
<dbReference type="Pfam" id="PF00082">
    <property type="entry name" value="Peptidase_S8"/>
    <property type="match status" value="1"/>
</dbReference>
<dbReference type="InterPro" id="IPR008979">
    <property type="entry name" value="Galactose-bd-like_sf"/>
</dbReference>
<dbReference type="PANTHER" id="PTHR42884:SF13">
    <property type="entry name" value="NEUROENDOCRINE CONVERTASE 2"/>
    <property type="match status" value="1"/>
</dbReference>
<evidence type="ECO:0000256" key="17">
    <source>
        <dbReference type="ARBA" id="ARBA00042708"/>
    </source>
</evidence>
<evidence type="ECO:0000256" key="6">
    <source>
        <dbReference type="ARBA" id="ARBA00022729"/>
    </source>
</evidence>
<evidence type="ECO:0000256" key="11">
    <source>
        <dbReference type="ARBA" id="ARBA00023180"/>
    </source>
</evidence>
<comment type="caution">
    <text evidence="21">The sequence shown here is derived from an EMBL/GenBank/DDBJ whole genome shotgun (WGS) entry which is preliminary data.</text>
</comment>
<evidence type="ECO:0000313" key="22">
    <source>
        <dbReference type="Proteomes" id="UP001642483"/>
    </source>
</evidence>
<dbReference type="InterPro" id="IPR032815">
    <property type="entry name" value="S8_pro-domain"/>
</dbReference>
<comment type="subcellular location">
    <subcellularLocation>
        <location evidence="1">Secreted</location>
    </subcellularLocation>
</comment>
<dbReference type="EC" id="3.4.21.94" evidence="14"/>
<dbReference type="SUPFAM" id="SSF54897">
    <property type="entry name" value="Protease propeptides/inhibitors"/>
    <property type="match status" value="1"/>
</dbReference>
<dbReference type="Gene3D" id="3.30.70.850">
    <property type="entry name" value="Peptidase S8, pro-domain"/>
    <property type="match status" value="1"/>
</dbReference>
<evidence type="ECO:0000256" key="16">
    <source>
        <dbReference type="ARBA" id="ARBA00042083"/>
    </source>
</evidence>
<protein>
    <recommendedName>
        <fullName evidence="15">Neuroendocrine convertase 2</fullName>
        <ecNumber evidence="14">3.4.21.94</ecNumber>
    </recommendedName>
    <alternativeName>
        <fullName evidence="17">Prohormone convertase 2</fullName>
    </alternativeName>
    <alternativeName>
        <fullName evidence="16">Proprotein convertase 2</fullName>
    </alternativeName>
</protein>
<keyword evidence="11" id="KW-0325">Glycoprotein</keyword>
<dbReference type="PROSITE" id="PS00137">
    <property type="entry name" value="SUBTILASE_HIS"/>
    <property type="match status" value="1"/>
</dbReference>
<evidence type="ECO:0000256" key="18">
    <source>
        <dbReference type="PROSITE-ProRule" id="PRU01240"/>
    </source>
</evidence>
<dbReference type="InterPro" id="IPR002884">
    <property type="entry name" value="P_dom"/>
</dbReference>
<feature type="active site" description="Charge relay system" evidence="18">
    <location>
        <position position="410"/>
    </location>
</feature>
<dbReference type="SUPFAM" id="SSF49785">
    <property type="entry name" value="Galactose-binding domain-like"/>
    <property type="match status" value="1"/>
</dbReference>
<dbReference type="InterPro" id="IPR000209">
    <property type="entry name" value="Peptidase_S8/S53_dom"/>
</dbReference>
<evidence type="ECO:0000256" key="2">
    <source>
        <dbReference type="ARBA" id="ARBA00005325"/>
    </source>
</evidence>
<dbReference type="Proteomes" id="UP001642483">
    <property type="component" value="Unassembled WGS sequence"/>
</dbReference>
<keyword evidence="7 18" id="KW-0378">Hydrolase</keyword>
<gene>
    <name evidence="21" type="ORF">CVLEPA_LOCUS27639</name>
</gene>
<evidence type="ECO:0000256" key="19">
    <source>
        <dbReference type="SAM" id="SignalP"/>
    </source>
</evidence>
<dbReference type="PROSITE" id="PS51892">
    <property type="entry name" value="SUBTILASE"/>
    <property type="match status" value="1"/>
</dbReference>
<keyword evidence="22" id="KW-1185">Reference proteome</keyword>
<dbReference type="PROSITE" id="PS51829">
    <property type="entry name" value="P_HOMO_B"/>
    <property type="match status" value="1"/>
</dbReference>
<feature type="active site" description="Charge relay system" evidence="18">
    <location>
        <position position="234"/>
    </location>
</feature>
<feature type="chain" id="PRO_5045471349" description="Neuroendocrine convertase 2" evidence="19">
    <location>
        <begin position="33"/>
        <end position="662"/>
    </location>
</feature>
<evidence type="ECO:0000256" key="5">
    <source>
        <dbReference type="ARBA" id="ARBA00022685"/>
    </source>
</evidence>
<keyword evidence="3" id="KW-0964">Secreted</keyword>
<evidence type="ECO:0000313" key="21">
    <source>
        <dbReference type="EMBL" id="CAK8694255.1"/>
    </source>
</evidence>
<name>A0ABP0GRT9_CLALP</name>
<feature type="domain" description="P/Homo B" evidence="20">
    <location>
        <begin position="487"/>
        <end position="623"/>
    </location>
</feature>
<evidence type="ECO:0000256" key="7">
    <source>
        <dbReference type="ARBA" id="ARBA00022801"/>
    </source>
</evidence>
<dbReference type="PROSITE" id="PS00136">
    <property type="entry name" value="SUBTILASE_ASP"/>
    <property type="match status" value="1"/>
</dbReference>
<dbReference type="InterPro" id="IPR023828">
    <property type="entry name" value="Peptidase_S8_Ser-AS"/>
</dbReference>
<keyword evidence="9" id="KW-0865">Zymogen</keyword>
<dbReference type="InterPro" id="IPR034182">
    <property type="entry name" value="Kexin/furin"/>
</dbReference>
<accession>A0ABP0GRT9</accession>
<evidence type="ECO:0000256" key="3">
    <source>
        <dbReference type="ARBA" id="ARBA00022525"/>
    </source>
</evidence>
<evidence type="ECO:0000256" key="15">
    <source>
        <dbReference type="ARBA" id="ARBA00039626"/>
    </source>
</evidence>
<feature type="signal peptide" evidence="19">
    <location>
        <begin position="1"/>
        <end position="32"/>
    </location>
</feature>
<keyword evidence="6 19" id="KW-0732">Signal</keyword>